<dbReference type="Pfam" id="PF13545">
    <property type="entry name" value="HTH_Crp_2"/>
    <property type="match status" value="1"/>
</dbReference>
<dbReference type="GO" id="GO:0003677">
    <property type="term" value="F:DNA binding"/>
    <property type="evidence" value="ECO:0007669"/>
    <property type="project" value="UniProtKB-KW"/>
</dbReference>
<protein>
    <submittedName>
        <fullName evidence="5">Transcriptional regulator</fullName>
    </submittedName>
</protein>
<dbReference type="InterPro" id="IPR036388">
    <property type="entry name" value="WH-like_DNA-bd_sf"/>
</dbReference>
<dbReference type="SUPFAM" id="SSF46785">
    <property type="entry name" value="Winged helix' DNA-binding domain"/>
    <property type="match status" value="1"/>
</dbReference>
<dbReference type="EMBL" id="BLAY01000019">
    <property type="protein sequence ID" value="GET36912.1"/>
    <property type="molecule type" value="Genomic_DNA"/>
</dbReference>
<dbReference type="SMART" id="SM00419">
    <property type="entry name" value="HTH_CRP"/>
    <property type="match status" value="1"/>
</dbReference>
<evidence type="ECO:0000313" key="6">
    <source>
        <dbReference type="Proteomes" id="UP001050975"/>
    </source>
</evidence>
<evidence type="ECO:0000259" key="4">
    <source>
        <dbReference type="PROSITE" id="PS51063"/>
    </source>
</evidence>
<evidence type="ECO:0000313" key="5">
    <source>
        <dbReference type="EMBL" id="GET36912.1"/>
    </source>
</evidence>
<feature type="domain" description="HTH crp-type" evidence="4">
    <location>
        <begin position="116"/>
        <end position="189"/>
    </location>
</feature>
<keyword evidence="3" id="KW-0804">Transcription</keyword>
<dbReference type="SUPFAM" id="SSF51206">
    <property type="entry name" value="cAMP-binding domain-like"/>
    <property type="match status" value="1"/>
</dbReference>
<dbReference type="InterPro" id="IPR012318">
    <property type="entry name" value="HTH_CRP"/>
</dbReference>
<keyword evidence="6" id="KW-1185">Reference proteome</keyword>
<dbReference type="PROSITE" id="PS51063">
    <property type="entry name" value="HTH_CRP_2"/>
    <property type="match status" value="1"/>
</dbReference>
<name>A0AAV3XC05_9CYAN</name>
<evidence type="ECO:0000256" key="2">
    <source>
        <dbReference type="ARBA" id="ARBA00023125"/>
    </source>
</evidence>
<evidence type="ECO:0000256" key="3">
    <source>
        <dbReference type="ARBA" id="ARBA00023163"/>
    </source>
</evidence>
<organism evidence="5 6">
    <name type="scientific">Microseira wollei NIES-4236</name>
    <dbReference type="NCBI Taxonomy" id="2530354"/>
    <lineage>
        <taxon>Bacteria</taxon>
        <taxon>Bacillati</taxon>
        <taxon>Cyanobacteriota</taxon>
        <taxon>Cyanophyceae</taxon>
        <taxon>Oscillatoriophycideae</taxon>
        <taxon>Aerosakkonematales</taxon>
        <taxon>Aerosakkonemataceae</taxon>
        <taxon>Microseira</taxon>
    </lineage>
</organism>
<dbReference type="Gene3D" id="1.10.10.10">
    <property type="entry name" value="Winged helix-like DNA-binding domain superfamily/Winged helix DNA-binding domain"/>
    <property type="match status" value="1"/>
</dbReference>
<keyword evidence="1" id="KW-0805">Transcription regulation</keyword>
<reference evidence="5" key="1">
    <citation type="submission" date="2019-10" db="EMBL/GenBank/DDBJ databases">
        <title>Draft genome sequece of Microseira wollei NIES-4236.</title>
        <authorList>
            <person name="Yamaguchi H."/>
            <person name="Suzuki S."/>
            <person name="Kawachi M."/>
        </authorList>
    </citation>
    <scope>NUCLEOTIDE SEQUENCE</scope>
    <source>
        <strain evidence="5">NIES-4236</strain>
    </source>
</reference>
<proteinExistence type="predicted"/>
<accession>A0AAV3XC05</accession>
<dbReference type="InterPro" id="IPR036390">
    <property type="entry name" value="WH_DNA-bd_sf"/>
</dbReference>
<evidence type="ECO:0000256" key="1">
    <source>
        <dbReference type="ARBA" id="ARBA00023015"/>
    </source>
</evidence>
<dbReference type="AlphaFoldDB" id="A0AAV3XC05"/>
<comment type="caution">
    <text evidence="5">The sequence shown here is derived from an EMBL/GenBank/DDBJ whole genome shotgun (WGS) entry which is preliminary data.</text>
</comment>
<gene>
    <name evidence="5" type="ORF">MiSe_16640</name>
</gene>
<dbReference type="InterPro" id="IPR014710">
    <property type="entry name" value="RmlC-like_jellyroll"/>
</dbReference>
<keyword evidence="2" id="KW-0238">DNA-binding</keyword>
<dbReference type="Proteomes" id="UP001050975">
    <property type="component" value="Unassembled WGS sequence"/>
</dbReference>
<dbReference type="Gene3D" id="2.60.120.10">
    <property type="entry name" value="Jelly Rolls"/>
    <property type="match status" value="1"/>
</dbReference>
<dbReference type="CDD" id="cd00092">
    <property type="entry name" value="HTH_CRP"/>
    <property type="match status" value="1"/>
</dbReference>
<sequence>MLMPAPPTPSFALNHTRRTFSCSQLLPLEADILWKIERGVVRTFTWNEEGRSITLGYWGAGDIVGQPLSRIQPYQIECLTSAEVSLLPSNLWYQAADAMISHIQRSEELLAIIHSRPVNQRLLEMLSWLAEKFGREVDKGKLIEVPLTHQALSEVICTTRVTVTRLLNQFEQKGLINRHGRYLILCGKSQTLDF</sequence>
<dbReference type="GO" id="GO:0006355">
    <property type="term" value="P:regulation of DNA-templated transcription"/>
    <property type="evidence" value="ECO:0007669"/>
    <property type="project" value="InterPro"/>
</dbReference>
<dbReference type="InterPro" id="IPR018490">
    <property type="entry name" value="cNMP-bd_dom_sf"/>
</dbReference>